<proteinExistence type="inferred from homology"/>
<evidence type="ECO:0000313" key="5">
    <source>
        <dbReference type="Proteomes" id="UP000469346"/>
    </source>
</evidence>
<evidence type="ECO:0000256" key="1">
    <source>
        <dbReference type="ARBA" id="ARBA00007888"/>
    </source>
</evidence>
<keyword evidence="5" id="KW-1185">Reference proteome</keyword>
<sequence>MAAGQARTAPARPAAFRDPGLAAAQVAEIRRLARRPLRFMEVCGTHTVSIFRHGLRELLPPEVELISGPGCPVCVTDQADIDALVDLAGRPGVRLATFGDLVRVPGGGGSLAEARARGARVEVVYSPMDALALAEARPHETVVFAGVGFETTAPAVAATVIEADRRGLANFALWSAHKVMPPALRALLADPGLRLDGLLCPGHVSTIVGAGAWRGLAADFGIPCVVAGFEPLDVLEAIRRLVLQAVEGRAEADNAYPRAVTEAGNPRALAVMAKVFVPVAARWRGLGEIPASGLALAPAWRALDAAARFDLDVRPAPDPPGCRCGDVLRGRARPPECPHFGRRCTPARPVGPCMVSSEGACSAWYRFGAEGAR</sequence>
<dbReference type="PIRSF" id="PIRSF005622">
    <property type="entry name" value="Hydrgn_mat_hypD"/>
    <property type="match status" value="1"/>
</dbReference>
<dbReference type="PANTHER" id="PTHR30149">
    <property type="entry name" value="HYDROGENASE PROTEIN ASSEMBLY PROTEIN HYPD"/>
    <property type="match status" value="1"/>
</dbReference>
<dbReference type="NCBIfam" id="TIGR00075">
    <property type="entry name" value="hypD"/>
    <property type="match status" value="1"/>
</dbReference>
<dbReference type="EMBL" id="JAAGRR010000069">
    <property type="protein sequence ID" value="NDY42600.1"/>
    <property type="molecule type" value="Genomic_DNA"/>
</dbReference>
<dbReference type="InterPro" id="IPR042243">
    <property type="entry name" value="HypD_1"/>
</dbReference>
<dbReference type="InterPro" id="IPR042244">
    <property type="entry name" value="HypD_2_sf"/>
</dbReference>
<dbReference type="Pfam" id="PF01924">
    <property type="entry name" value="HypD"/>
    <property type="match status" value="1"/>
</dbReference>
<gene>
    <name evidence="4" type="primary">hypD</name>
    <name evidence="4" type="ORF">G3N55_07055</name>
</gene>
<dbReference type="InterPro" id="IPR002780">
    <property type="entry name" value="Hyd_form_HypD"/>
</dbReference>
<dbReference type="GO" id="GO:0051604">
    <property type="term" value="P:protein maturation"/>
    <property type="evidence" value="ECO:0007669"/>
    <property type="project" value="TreeGrafter"/>
</dbReference>
<dbReference type="AlphaFoldDB" id="A0A6N9TQ77"/>
<comment type="similarity">
    <text evidence="1">Belongs to the HypD family.</text>
</comment>
<dbReference type="PANTHER" id="PTHR30149:SF0">
    <property type="entry name" value="HYDROGENASE MATURATION FACTOR HYPD"/>
    <property type="match status" value="1"/>
</dbReference>
<dbReference type="GO" id="GO:0051539">
    <property type="term" value="F:4 iron, 4 sulfur cluster binding"/>
    <property type="evidence" value="ECO:0007669"/>
    <property type="project" value="TreeGrafter"/>
</dbReference>
<dbReference type="Gene3D" id="6.10.20.100">
    <property type="match status" value="1"/>
</dbReference>
<reference evidence="4 5" key="1">
    <citation type="submission" date="2020-02" db="EMBL/GenBank/DDBJ databases">
        <title>Comparative genomics of sulfur disproportionating microorganisms.</title>
        <authorList>
            <person name="Ward L.M."/>
            <person name="Bertran E."/>
            <person name="Johnston D.T."/>
        </authorList>
    </citation>
    <scope>NUCLEOTIDE SEQUENCE [LARGE SCALE GENOMIC DNA]</scope>
    <source>
        <strain evidence="4 5">DSM 100025</strain>
    </source>
</reference>
<evidence type="ECO:0000256" key="2">
    <source>
        <dbReference type="ARBA" id="ARBA00022723"/>
    </source>
</evidence>
<dbReference type="RefSeq" id="WP_163298738.1">
    <property type="nucleotide sequence ID" value="NZ_JAAGRR010000069.1"/>
</dbReference>
<name>A0A6N9TQ77_DISTH</name>
<dbReference type="GO" id="GO:0070025">
    <property type="term" value="F:carbon monoxide binding"/>
    <property type="evidence" value="ECO:0007669"/>
    <property type="project" value="TreeGrafter"/>
</dbReference>
<keyword evidence="2" id="KW-0479">Metal-binding</keyword>
<keyword evidence="3" id="KW-0408">Iron</keyword>
<evidence type="ECO:0000256" key="3">
    <source>
        <dbReference type="ARBA" id="ARBA00023004"/>
    </source>
</evidence>
<organism evidence="4 5">
    <name type="scientific">Dissulfurirhabdus thermomarina</name>
    <dbReference type="NCBI Taxonomy" id="1765737"/>
    <lineage>
        <taxon>Bacteria</taxon>
        <taxon>Deltaproteobacteria</taxon>
        <taxon>Dissulfurirhabdaceae</taxon>
        <taxon>Dissulfurirhabdus</taxon>
    </lineage>
</organism>
<dbReference type="Gene3D" id="3.40.50.11750">
    <property type="entry name" value="HypD, alpha/beta domain 1"/>
    <property type="match status" value="2"/>
</dbReference>
<comment type="caution">
    <text evidence="4">The sequence shown here is derived from an EMBL/GenBank/DDBJ whole genome shotgun (WGS) entry which is preliminary data.</text>
</comment>
<dbReference type="GO" id="GO:0005506">
    <property type="term" value="F:iron ion binding"/>
    <property type="evidence" value="ECO:0007669"/>
    <property type="project" value="TreeGrafter"/>
</dbReference>
<accession>A0A6N9TQ77</accession>
<evidence type="ECO:0000313" key="4">
    <source>
        <dbReference type="EMBL" id="NDY42600.1"/>
    </source>
</evidence>
<dbReference type="Proteomes" id="UP000469346">
    <property type="component" value="Unassembled WGS sequence"/>
</dbReference>
<protein>
    <submittedName>
        <fullName evidence="4">Hydrogenase formation protein HypD</fullName>
    </submittedName>
</protein>